<evidence type="ECO:0000313" key="3">
    <source>
        <dbReference type="Proteomes" id="UP000270094"/>
    </source>
</evidence>
<keyword evidence="3" id="KW-1185">Reference proteome</keyword>
<gene>
    <name evidence="2" type="ORF">SVUK_LOCUS15444</name>
</gene>
<dbReference type="EMBL" id="UYYB01108671">
    <property type="protein sequence ID" value="VDM80446.1"/>
    <property type="molecule type" value="Genomic_DNA"/>
</dbReference>
<dbReference type="Proteomes" id="UP000270094">
    <property type="component" value="Unassembled WGS sequence"/>
</dbReference>
<feature type="non-terminal residue" evidence="2">
    <location>
        <position position="1"/>
    </location>
</feature>
<organism evidence="2 3">
    <name type="scientific">Strongylus vulgaris</name>
    <name type="common">Blood worm</name>
    <dbReference type="NCBI Taxonomy" id="40348"/>
    <lineage>
        <taxon>Eukaryota</taxon>
        <taxon>Metazoa</taxon>
        <taxon>Ecdysozoa</taxon>
        <taxon>Nematoda</taxon>
        <taxon>Chromadorea</taxon>
        <taxon>Rhabditida</taxon>
        <taxon>Rhabditina</taxon>
        <taxon>Rhabditomorpha</taxon>
        <taxon>Strongyloidea</taxon>
        <taxon>Strongylidae</taxon>
        <taxon>Strongylus</taxon>
    </lineage>
</organism>
<reference evidence="2 3" key="1">
    <citation type="submission" date="2018-11" db="EMBL/GenBank/DDBJ databases">
        <authorList>
            <consortium name="Pathogen Informatics"/>
        </authorList>
    </citation>
    <scope>NUCLEOTIDE SEQUENCE [LARGE SCALE GENOMIC DNA]</scope>
</reference>
<protein>
    <submittedName>
        <fullName evidence="2">Uncharacterized protein</fullName>
    </submittedName>
</protein>
<evidence type="ECO:0000256" key="1">
    <source>
        <dbReference type="SAM" id="MobiDB-lite"/>
    </source>
</evidence>
<dbReference type="AlphaFoldDB" id="A0A3P7JAS3"/>
<feature type="region of interest" description="Disordered" evidence="1">
    <location>
        <begin position="1"/>
        <end position="37"/>
    </location>
</feature>
<evidence type="ECO:0000313" key="2">
    <source>
        <dbReference type="EMBL" id="VDM80446.1"/>
    </source>
</evidence>
<accession>A0A3P7JAS3</accession>
<proteinExistence type="predicted"/>
<sequence>NGAPAPDTDEDKLQNSADNGDKSGDDSEEKEETMDPHVRDLLTEIDNHALEEFQYRFDQAQKGVSDDKEATNLLQKVSIFVIFHCSRKTKV</sequence>
<name>A0A3P7JAS3_STRVU</name>